<keyword evidence="2" id="KW-1185">Reference proteome</keyword>
<accession>A0ABX2D453</accession>
<dbReference type="Proteomes" id="UP000702425">
    <property type="component" value="Unassembled WGS sequence"/>
</dbReference>
<comment type="caution">
    <text evidence="1">The sequence shown here is derived from an EMBL/GenBank/DDBJ whole genome shotgun (WGS) entry which is preliminary data.</text>
</comment>
<reference evidence="1 2" key="1">
    <citation type="journal article" date="2020" name="Sci. Rep.">
        <title>A novel cyanobacterial geosmin producer, revising GeoA distribution and dispersion patterns in Bacteria.</title>
        <authorList>
            <person name="Churro C."/>
            <person name="Semedo-Aguiar A.P."/>
            <person name="Silva A.D."/>
            <person name="Pereira-Leal J.B."/>
            <person name="Leite R.B."/>
        </authorList>
    </citation>
    <scope>NUCLEOTIDE SEQUENCE [LARGE SCALE GENOMIC DNA]</scope>
    <source>
        <strain evidence="1 2">IPMA8</strain>
    </source>
</reference>
<evidence type="ECO:0000313" key="2">
    <source>
        <dbReference type="Proteomes" id="UP000702425"/>
    </source>
</evidence>
<sequence length="60" mass="6673">MLEAGAAVDFRFLIWGLVETRDRKPQQSKISNLKSLGLVAKVAQTGKAQKINDRVRSTKC</sequence>
<name>A0ABX2D453_9CYAN</name>
<protein>
    <submittedName>
        <fullName evidence="1">Uncharacterized protein</fullName>
    </submittedName>
</protein>
<gene>
    <name evidence="1" type="ORF">E5S67_05210</name>
</gene>
<proteinExistence type="predicted"/>
<dbReference type="EMBL" id="SRRZ01000130">
    <property type="protein sequence ID" value="NQE37439.1"/>
    <property type="molecule type" value="Genomic_DNA"/>
</dbReference>
<evidence type="ECO:0000313" key="1">
    <source>
        <dbReference type="EMBL" id="NQE37439.1"/>
    </source>
</evidence>
<organism evidence="1 2">
    <name type="scientific">Microcoleus asticus IPMA8</name>
    <dbReference type="NCBI Taxonomy" id="2563858"/>
    <lineage>
        <taxon>Bacteria</taxon>
        <taxon>Bacillati</taxon>
        <taxon>Cyanobacteriota</taxon>
        <taxon>Cyanophyceae</taxon>
        <taxon>Oscillatoriophycideae</taxon>
        <taxon>Oscillatoriales</taxon>
        <taxon>Microcoleaceae</taxon>
        <taxon>Microcoleus</taxon>
        <taxon>Microcoleus asticus</taxon>
    </lineage>
</organism>